<dbReference type="CDD" id="cd01767">
    <property type="entry name" value="UBX"/>
    <property type="match status" value="1"/>
</dbReference>
<dbReference type="GO" id="GO:0005789">
    <property type="term" value="C:endoplasmic reticulum membrane"/>
    <property type="evidence" value="ECO:0007669"/>
    <property type="project" value="UniProtKB-SubCell"/>
</dbReference>
<dbReference type="Pfam" id="PF23187">
    <property type="entry name" value="UBX7_N"/>
    <property type="match status" value="1"/>
</dbReference>
<evidence type="ECO:0000313" key="8">
    <source>
        <dbReference type="EMBL" id="KAF1958621.1"/>
    </source>
</evidence>
<gene>
    <name evidence="8" type="ORF">CC80DRAFT_468202</name>
</gene>
<dbReference type="EMBL" id="ML976986">
    <property type="protein sequence ID" value="KAF1958621.1"/>
    <property type="molecule type" value="Genomic_DNA"/>
</dbReference>
<dbReference type="Gene3D" id="3.10.20.90">
    <property type="entry name" value="Phosphatidylinositol 3-kinase Catalytic Subunit, Chain A, domain 1"/>
    <property type="match status" value="1"/>
</dbReference>
<sequence>MFHEGNLQSGISLAIQEQKLVGILVRDNGAESATWENDWLKSGWVSNLLDKAAVLLRLEADSTEAGYLSAFCTIESSPTFVVIHNGQLKEQLSSGVTQDEFINRVRKVLGATPIPSTGSASAPPRQTSSPTPAQASTPAAPVPEPIAPAVAPSPAPTPPPPTAKDKGKQKATAPDSKPPTSTTKVQQAARDALRKKQQEEKDELARIKARIEQDKAERRAQAEARKAERERENQALEKTSEPSQFTVTSTRGSQANEVHLNVRLFDGGTVRKTFLRTAKLENDVRPWVDQEAAARAENPNDKQPPYYFKQILAPLPSKELSAGEEAETLGDIDLAPSATLVLVPVKGYTEAYAGGPTGIVYGAAGNVMSLVGGAFNVAGSVLGYVGNTVSSVLGGGASSVTQPDAQSQSSGGRSLGESQQQGQTSSAANNIRVRTLADQQSRDQNNQNFYNGNQVCDMQLIVGLRVRGPAAHSGVCQTKSVLKLLLRL</sequence>
<feature type="compositionally biased region" description="Pro residues" evidence="6">
    <location>
        <begin position="140"/>
        <end position="162"/>
    </location>
</feature>
<dbReference type="Pfam" id="PF00789">
    <property type="entry name" value="UBX"/>
    <property type="match status" value="1"/>
</dbReference>
<comment type="function">
    <text evidence="5">Involved in endoplasmic reticulum-associated protein degradation (ERAD). Acts as a platform to recruit both UBQLN1 and VCP to the ER during ERAD.</text>
</comment>
<evidence type="ECO:0000256" key="6">
    <source>
        <dbReference type="SAM" id="MobiDB-lite"/>
    </source>
</evidence>
<feature type="compositionally biased region" description="Low complexity" evidence="6">
    <location>
        <begin position="126"/>
        <end position="139"/>
    </location>
</feature>
<dbReference type="AlphaFoldDB" id="A0A6A5U122"/>
<evidence type="ECO:0000313" key="9">
    <source>
        <dbReference type="Proteomes" id="UP000800035"/>
    </source>
</evidence>
<protein>
    <recommendedName>
        <fullName evidence="4">UBX domain-containing protein 2</fullName>
    </recommendedName>
</protein>
<name>A0A6A5U122_9PLEO</name>
<dbReference type="OrthoDB" id="2445133at2759"/>
<feature type="region of interest" description="Disordered" evidence="6">
    <location>
        <begin position="112"/>
        <end position="252"/>
    </location>
</feature>
<feature type="compositionally biased region" description="Polar residues" evidence="6">
    <location>
        <begin position="401"/>
        <end position="429"/>
    </location>
</feature>
<evidence type="ECO:0000256" key="1">
    <source>
        <dbReference type="ARBA" id="ARBA00004406"/>
    </source>
</evidence>
<feature type="domain" description="UBX" evidence="7">
    <location>
        <begin position="253"/>
        <end position="342"/>
    </location>
</feature>
<dbReference type="SUPFAM" id="SSF54236">
    <property type="entry name" value="Ubiquitin-like"/>
    <property type="match status" value="1"/>
</dbReference>
<reference evidence="8" key="1">
    <citation type="journal article" date="2020" name="Stud. Mycol.">
        <title>101 Dothideomycetes genomes: a test case for predicting lifestyles and emergence of pathogens.</title>
        <authorList>
            <person name="Haridas S."/>
            <person name="Albert R."/>
            <person name="Binder M."/>
            <person name="Bloem J."/>
            <person name="Labutti K."/>
            <person name="Salamov A."/>
            <person name="Andreopoulos B."/>
            <person name="Baker S."/>
            <person name="Barry K."/>
            <person name="Bills G."/>
            <person name="Bluhm B."/>
            <person name="Cannon C."/>
            <person name="Castanera R."/>
            <person name="Culley D."/>
            <person name="Daum C."/>
            <person name="Ezra D."/>
            <person name="Gonzalez J."/>
            <person name="Henrissat B."/>
            <person name="Kuo A."/>
            <person name="Liang C."/>
            <person name="Lipzen A."/>
            <person name="Lutzoni F."/>
            <person name="Magnuson J."/>
            <person name="Mondo S."/>
            <person name="Nolan M."/>
            <person name="Ohm R."/>
            <person name="Pangilinan J."/>
            <person name="Park H.-J."/>
            <person name="Ramirez L."/>
            <person name="Alfaro M."/>
            <person name="Sun H."/>
            <person name="Tritt A."/>
            <person name="Yoshinaga Y."/>
            <person name="Zwiers L.-H."/>
            <person name="Turgeon B."/>
            <person name="Goodwin S."/>
            <person name="Spatafora J."/>
            <person name="Crous P."/>
            <person name="Grigoriev I."/>
        </authorList>
    </citation>
    <scope>NUCLEOTIDE SEQUENCE</scope>
    <source>
        <strain evidence="8">CBS 675.92</strain>
    </source>
</reference>
<dbReference type="PROSITE" id="PS50033">
    <property type="entry name" value="UBX"/>
    <property type="match status" value="1"/>
</dbReference>
<comment type="subcellular location">
    <subcellularLocation>
        <location evidence="1">Endoplasmic reticulum membrane</location>
        <topology evidence="1">Peripheral membrane protein</topology>
    </subcellularLocation>
</comment>
<evidence type="ECO:0000256" key="2">
    <source>
        <dbReference type="ARBA" id="ARBA00023230"/>
    </source>
</evidence>
<accession>A0A6A5U122</accession>
<organism evidence="8 9">
    <name type="scientific">Byssothecium circinans</name>
    <dbReference type="NCBI Taxonomy" id="147558"/>
    <lineage>
        <taxon>Eukaryota</taxon>
        <taxon>Fungi</taxon>
        <taxon>Dikarya</taxon>
        <taxon>Ascomycota</taxon>
        <taxon>Pezizomycotina</taxon>
        <taxon>Dothideomycetes</taxon>
        <taxon>Pleosporomycetidae</taxon>
        <taxon>Pleosporales</taxon>
        <taxon>Massarineae</taxon>
        <taxon>Massarinaceae</taxon>
        <taxon>Byssothecium</taxon>
    </lineage>
</organism>
<dbReference type="InterPro" id="IPR029071">
    <property type="entry name" value="Ubiquitin-like_domsf"/>
</dbReference>
<dbReference type="InterPro" id="IPR036249">
    <property type="entry name" value="Thioredoxin-like_sf"/>
</dbReference>
<dbReference type="SUPFAM" id="SSF52833">
    <property type="entry name" value="Thioredoxin-like"/>
    <property type="match status" value="1"/>
</dbReference>
<dbReference type="GO" id="GO:0006986">
    <property type="term" value="P:response to unfolded protein"/>
    <property type="evidence" value="ECO:0007669"/>
    <property type="project" value="UniProtKB-KW"/>
</dbReference>
<dbReference type="Proteomes" id="UP000800035">
    <property type="component" value="Unassembled WGS sequence"/>
</dbReference>
<evidence type="ECO:0000256" key="3">
    <source>
        <dbReference type="ARBA" id="ARBA00038812"/>
    </source>
</evidence>
<feature type="region of interest" description="Disordered" evidence="6">
    <location>
        <begin position="398"/>
        <end position="430"/>
    </location>
</feature>
<feature type="compositionally biased region" description="Polar residues" evidence="6">
    <location>
        <begin position="241"/>
        <end position="252"/>
    </location>
</feature>
<dbReference type="PANTHER" id="PTHR46424">
    <property type="entry name" value="UBX DOMAIN-CONTAINING PROTEIN 4"/>
    <property type="match status" value="1"/>
</dbReference>
<dbReference type="PANTHER" id="PTHR46424:SF1">
    <property type="entry name" value="UBX DOMAIN-CONTAINING PROTEIN 4"/>
    <property type="match status" value="1"/>
</dbReference>
<comment type="subunit">
    <text evidence="3">Directly interacts with VCP. Interacts with UBQLN1. Forms a complex with VCP and UBQLN1.</text>
</comment>
<dbReference type="GO" id="GO:0036503">
    <property type="term" value="P:ERAD pathway"/>
    <property type="evidence" value="ECO:0007669"/>
    <property type="project" value="TreeGrafter"/>
</dbReference>
<evidence type="ECO:0000259" key="7">
    <source>
        <dbReference type="PROSITE" id="PS50033"/>
    </source>
</evidence>
<evidence type="ECO:0000256" key="5">
    <source>
        <dbReference type="ARBA" id="ARBA00046062"/>
    </source>
</evidence>
<proteinExistence type="predicted"/>
<feature type="compositionally biased region" description="Basic and acidic residues" evidence="6">
    <location>
        <begin position="191"/>
        <end position="240"/>
    </location>
</feature>
<keyword evidence="2" id="KW-0834">Unfolded protein response</keyword>
<keyword evidence="9" id="KW-1185">Reference proteome</keyword>
<dbReference type="InterPro" id="IPR001012">
    <property type="entry name" value="UBX_dom"/>
</dbReference>
<evidence type="ECO:0000256" key="4">
    <source>
        <dbReference type="ARBA" id="ARBA00041575"/>
    </source>
</evidence>